<evidence type="ECO:0000313" key="5">
    <source>
        <dbReference type="EMBL" id="SVA51427.1"/>
    </source>
</evidence>
<evidence type="ECO:0000256" key="1">
    <source>
        <dbReference type="ARBA" id="ARBA00023015"/>
    </source>
</evidence>
<dbReference type="PANTHER" id="PTHR47506">
    <property type="entry name" value="TRANSCRIPTIONAL REGULATORY PROTEIN"/>
    <property type="match status" value="1"/>
</dbReference>
<evidence type="ECO:0000256" key="2">
    <source>
        <dbReference type="ARBA" id="ARBA00023125"/>
    </source>
</evidence>
<dbReference type="PROSITE" id="PS01081">
    <property type="entry name" value="HTH_TETR_1"/>
    <property type="match status" value="1"/>
</dbReference>
<protein>
    <recommendedName>
        <fullName evidence="4">HTH tetR-type domain-containing protein</fullName>
    </recommendedName>
</protein>
<sequence length="202" mass="23375">MDQKIKSLTTQKLILETSFQMFYENGFNHTSIPDIMKKTNLTKGAFYHHFKNKLEIGKKVIENILSQRIYDGFIAPLKEKSTKKIPDLLYSIFTKRINKFSEKEKELGCPANNLINEIGCSINDFRLPLRKLMDDWYKILLETIEKGKEKNEIKSDVDSAAAATLLICSFEGTRGIRKVYDDDKLFNNYLNSVKSFIKSISK</sequence>
<keyword evidence="1" id="KW-0805">Transcription regulation</keyword>
<evidence type="ECO:0000256" key="3">
    <source>
        <dbReference type="ARBA" id="ARBA00023163"/>
    </source>
</evidence>
<dbReference type="SUPFAM" id="SSF48498">
    <property type="entry name" value="Tetracyclin repressor-like, C-terminal domain"/>
    <property type="match status" value="1"/>
</dbReference>
<dbReference type="AlphaFoldDB" id="A0A381WHL3"/>
<organism evidence="5">
    <name type="scientific">marine metagenome</name>
    <dbReference type="NCBI Taxonomy" id="408172"/>
    <lineage>
        <taxon>unclassified sequences</taxon>
        <taxon>metagenomes</taxon>
        <taxon>ecological metagenomes</taxon>
    </lineage>
</organism>
<reference evidence="5" key="1">
    <citation type="submission" date="2018-05" db="EMBL/GenBank/DDBJ databases">
        <authorList>
            <person name="Lanie J.A."/>
            <person name="Ng W.-L."/>
            <person name="Kazmierczak K.M."/>
            <person name="Andrzejewski T.M."/>
            <person name="Davidsen T.M."/>
            <person name="Wayne K.J."/>
            <person name="Tettelin H."/>
            <person name="Glass J.I."/>
            <person name="Rusch D."/>
            <person name="Podicherti R."/>
            <person name="Tsui H.-C.T."/>
            <person name="Winkler M.E."/>
        </authorList>
    </citation>
    <scope>NUCLEOTIDE SEQUENCE</scope>
</reference>
<dbReference type="PANTHER" id="PTHR47506:SF1">
    <property type="entry name" value="HTH-TYPE TRANSCRIPTIONAL REGULATOR YJDC"/>
    <property type="match status" value="1"/>
</dbReference>
<feature type="domain" description="HTH tetR-type" evidence="4">
    <location>
        <begin position="8"/>
        <end position="68"/>
    </location>
</feature>
<name>A0A381WHL3_9ZZZZ</name>
<dbReference type="EMBL" id="UINC01011688">
    <property type="protein sequence ID" value="SVA51427.1"/>
    <property type="molecule type" value="Genomic_DNA"/>
</dbReference>
<dbReference type="InterPro" id="IPR009057">
    <property type="entry name" value="Homeodomain-like_sf"/>
</dbReference>
<dbReference type="SUPFAM" id="SSF46689">
    <property type="entry name" value="Homeodomain-like"/>
    <property type="match status" value="1"/>
</dbReference>
<evidence type="ECO:0000259" key="4">
    <source>
        <dbReference type="PROSITE" id="PS50977"/>
    </source>
</evidence>
<gene>
    <name evidence="5" type="ORF">METZ01_LOCUS104281</name>
</gene>
<dbReference type="Pfam" id="PF16925">
    <property type="entry name" value="TetR_C_13"/>
    <property type="match status" value="1"/>
</dbReference>
<proteinExistence type="predicted"/>
<dbReference type="Gene3D" id="1.10.357.10">
    <property type="entry name" value="Tetracycline Repressor, domain 2"/>
    <property type="match status" value="1"/>
</dbReference>
<dbReference type="Pfam" id="PF00440">
    <property type="entry name" value="TetR_N"/>
    <property type="match status" value="1"/>
</dbReference>
<dbReference type="GO" id="GO:0003677">
    <property type="term" value="F:DNA binding"/>
    <property type="evidence" value="ECO:0007669"/>
    <property type="project" value="UniProtKB-KW"/>
</dbReference>
<dbReference type="InterPro" id="IPR011075">
    <property type="entry name" value="TetR_C"/>
</dbReference>
<dbReference type="InterPro" id="IPR036271">
    <property type="entry name" value="Tet_transcr_reg_TetR-rel_C_sf"/>
</dbReference>
<dbReference type="PRINTS" id="PR00455">
    <property type="entry name" value="HTHTETR"/>
</dbReference>
<dbReference type="InterPro" id="IPR001647">
    <property type="entry name" value="HTH_TetR"/>
</dbReference>
<accession>A0A381WHL3</accession>
<dbReference type="PROSITE" id="PS50977">
    <property type="entry name" value="HTH_TETR_2"/>
    <property type="match status" value="1"/>
</dbReference>
<dbReference type="InterPro" id="IPR023772">
    <property type="entry name" value="DNA-bd_HTH_TetR-type_CS"/>
</dbReference>
<keyword evidence="3" id="KW-0804">Transcription</keyword>
<keyword evidence="2" id="KW-0238">DNA-binding</keyword>